<dbReference type="Proteomes" id="UP001153332">
    <property type="component" value="Unassembled WGS sequence"/>
</dbReference>
<comment type="caution">
    <text evidence="1">The sequence shown here is derived from an EMBL/GenBank/DDBJ whole genome shotgun (WGS) entry which is preliminary data.</text>
</comment>
<dbReference type="EMBL" id="JAPUUL010000937">
    <property type="protein sequence ID" value="KAJ8128866.1"/>
    <property type="molecule type" value="Genomic_DNA"/>
</dbReference>
<proteinExistence type="predicted"/>
<evidence type="ECO:0000313" key="2">
    <source>
        <dbReference type="Proteomes" id="UP001153332"/>
    </source>
</evidence>
<protein>
    <submittedName>
        <fullName evidence="1">Uncharacterized protein</fullName>
    </submittedName>
</protein>
<organism evidence="1 2">
    <name type="scientific">Lasiodiplodia mahajangana</name>
    <dbReference type="NCBI Taxonomy" id="1108764"/>
    <lineage>
        <taxon>Eukaryota</taxon>
        <taxon>Fungi</taxon>
        <taxon>Dikarya</taxon>
        <taxon>Ascomycota</taxon>
        <taxon>Pezizomycotina</taxon>
        <taxon>Dothideomycetes</taxon>
        <taxon>Dothideomycetes incertae sedis</taxon>
        <taxon>Botryosphaeriales</taxon>
        <taxon>Botryosphaeriaceae</taxon>
        <taxon>Lasiodiplodia</taxon>
    </lineage>
</organism>
<evidence type="ECO:0000313" key="1">
    <source>
        <dbReference type="EMBL" id="KAJ8128866.1"/>
    </source>
</evidence>
<name>A0ACC2JN41_9PEZI</name>
<reference evidence="1" key="1">
    <citation type="submission" date="2022-12" db="EMBL/GenBank/DDBJ databases">
        <title>Genome Sequence of Lasiodiplodia mahajangana.</title>
        <authorList>
            <person name="Buettner E."/>
        </authorList>
    </citation>
    <scope>NUCLEOTIDE SEQUENCE</scope>
    <source>
        <strain evidence="1">VT137</strain>
    </source>
</reference>
<accession>A0ACC2JN41</accession>
<gene>
    <name evidence="1" type="ORF">O1611_g4767</name>
</gene>
<sequence length="170" mass="18558">MVERPDLQVLWKLRKAPIDGIGTEYVDTFTEPLVPFLKNGRVKLEPWLDAEPTALMQTGHIVASVHHGGAGCYHEALGTGVPRIVLPQWIDHYSFAQLAETTGVGVWGCRDTSPYWRADCLRDAISTVLGNGEEGRSLRQKASAFGSIVQKSPGQYTAAHRIAQLAGSGY</sequence>
<keyword evidence="2" id="KW-1185">Reference proteome</keyword>